<gene>
    <name evidence="1" type="ORF">L2E82_47090</name>
</gene>
<reference evidence="2" key="1">
    <citation type="journal article" date="2022" name="Mol. Ecol. Resour.">
        <title>The genomes of chicory, endive, great burdock and yacon provide insights into Asteraceae palaeo-polyploidization history and plant inulin production.</title>
        <authorList>
            <person name="Fan W."/>
            <person name="Wang S."/>
            <person name="Wang H."/>
            <person name="Wang A."/>
            <person name="Jiang F."/>
            <person name="Liu H."/>
            <person name="Zhao H."/>
            <person name="Xu D."/>
            <person name="Zhang Y."/>
        </authorList>
    </citation>
    <scope>NUCLEOTIDE SEQUENCE [LARGE SCALE GENOMIC DNA]</scope>
    <source>
        <strain evidence="2">cv. Punajuju</strain>
    </source>
</reference>
<proteinExistence type="predicted"/>
<sequence length="111" mass="12952">MGVCACSVCQFVLYFAFCFLYILFIYIFNLRVYYSLPCFVVLKVENRKLLLSRVLYKSVQKLCSKIGKTKKPKSWQPSDSGNKPLPSDHRSGVLPIRFFFFVLCDHHVQVE</sequence>
<keyword evidence="2" id="KW-1185">Reference proteome</keyword>
<organism evidence="1 2">
    <name type="scientific">Cichorium intybus</name>
    <name type="common">Chicory</name>
    <dbReference type="NCBI Taxonomy" id="13427"/>
    <lineage>
        <taxon>Eukaryota</taxon>
        <taxon>Viridiplantae</taxon>
        <taxon>Streptophyta</taxon>
        <taxon>Embryophyta</taxon>
        <taxon>Tracheophyta</taxon>
        <taxon>Spermatophyta</taxon>
        <taxon>Magnoliopsida</taxon>
        <taxon>eudicotyledons</taxon>
        <taxon>Gunneridae</taxon>
        <taxon>Pentapetalae</taxon>
        <taxon>asterids</taxon>
        <taxon>campanulids</taxon>
        <taxon>Asterales</taxon>
        <taxon>Asteraceae</taxon>
        <taxon>Cichorioideae</taxon>
        <taxon>Cichorieae</taxon>
        <taxon>Cichoriinae</taxon>
        <taxon>Cichorium</taxon>
    </lineage>
</organism>
<reference evidence="1 2" key="2">
    <citation type="journal article" date="2022" name="Mol. Ecol. Resour.">
        <title>The genomes of chicory, endive, great burdock and yacon provide insights into Asteraceae paleo-polyploidization history and plant inulin production.</title>
        <authorList>
            <person name="Fan W."/>
            <person name="Wang S."/>
            <person name="Wang H."/>
            <person name="Wang A."/>
            <person name="Jiang F."/>
            <person name="Liu H."/>
            <person name="Zhao H."/>
            <person name="Xu D."/>
            <person name="Zhang Y."/>
        </authorList>
    </citation>
    <scope>NUCLEOTIDE SEQUENCE [LARGE SCALE GENOMIC DNA]</scope>
    <source>
        <strain evidence="2">cv. Punajuju</strain>
        <tissue evidence="1">Leaves</tissue>
    </source>
</reference>
<accession>A0ACB8YVI5</accession>
<evidence type="ECO:0000313" key="2">
    <source>
        <dbReference type="Proteomes" id="UP001055811"/>
    </source>
</evidence>
<evidence type="ECO:0000313" key="1">
    <source>
        <dbReference type="EMBL" id="KAI3689141.1"/>
    </source>
</evidence>
<dbReference type="Proteomes" id="UP001055811">
    <property type="component" value="Linkage Group LG09"/>
</dbReference>
<dbReference type="EMBL" id="CM042017">
    <property type="protein sequence ID" value="KAI3689141.1"/>
    <property type="molecule type" value="Genomic_DNA"/>
</dbReference>
<protein>
    <submittedName>
        <fullName evidence="1">Uncharacterized protein</fullName>
    </submittedName>
</protein>
<name>A0ACB8YVI5_CICIN</name>
<comment type="caution">
    <text evidence="1">The sequence shown here is derived from an EMBL/GenBank/DDBJ whole genome shotgun (WGS) entry which is preliminary data.</text>
</comment>